<organism evidence="1 2">
    <name type="scientific">Kingella oralis ATCC 51147</name>
    <dbReference type="NCBI Taxonomy" id="629741"/>
    <lineage>
        <taxon>Bacteria</taxon>
        <taxon>Pseudomonadati</taxon>
        <taxon>Pseudomonadota</taxon>
        <taxon>Betaproteobacteria</taxon>
        <taxon>Neisseriales</taxon>
        <taxon>Neisseriaceae</taxon>
        <taxon>Kingella</taxon>
    </lineage>
</organism>
<reference evidence="1" key="1">
    <citation type="submission" date="2009-04" db="EMBL/GenBank/DDBJ databases">
        <authorList>
            <person name="Weinstock G."/>
            <person name="Sodergren E."/>
            <person name="Clifton S."/>
            <person name="Fulton L."/>
            <person name="Fulton B."/>
            <person name="Courtney L."/>
            <person name="Fronick C."/>
            <person name="Harrison M."/>
            <person name="Strong C."/>
            <person name="Farmer C."/>
            <person name="Delahaunty K."/>
            <person name="Markovic C."/>
            <person name="Hall O."/>
            <person name="Minx P."/>
            <person name="Tomlinson C."/>
            <person name="Mitreva M."/>
            <person name="Nelson J."/>
            <person name="Hou S."/>
            <person name="Wollam A."/>
            <person name="Pepin K.H."/>
            <person name="Johnson M."/>
            <person name="Bhonagiri V."/>
            <person name="Nash W.E."/>
            <person name="Warren W."/>
            <person name="Chinwalla A."/>
            <person name="Mardis E.R."/>
            <person name="Wilson R.K."/>
        </authorList>
    </citation>
    <scope>NUCLEOTIDE SEQUENCE [LARGE SCALE GENOMIC DNA]</scope>
    <source>
        <strain evidence="1">ATCC 51147</strain>
    </source>
</reference>
<evidence type="ECO:0000313" key="2">
    <source>
        <dbReference type="Proteomes" id="UP000003009"/>
    </source>
</evidence>
<proteinExistence type="predicted"/>
<evidence type="ECO:0000313" key="1">
    <source>
        <dbReference type="EMBL" id="EEP67480.1"/>
    </source>
</evidence>
<dbReference type="Proteomes" id="UP000003009">
    <property type="component" value="Unassembled WGS sequence"/>
</dbReference>
<accession>C4GL71</accession>
<gene>
    <name evidence="1" type="ORF">GCWU000324_01728</name>
</gene>
<dbReference type="HOGENOM" id="CLU_3217409_0_0_4"/>
<dbReference type="EMBL" id="ACJW02000003">
    <property type="protein sequence ID" value="EEP67480.1"/>
    <property type="molecule type" value="Genomic_DNA"/>
</dbReference>
<sequence length="44" mass="4892">MCFRLPLRINRGSLKNECKGGQLGCARSWKLLPHPKGSLKPKTA</sequence>
<keyword evidence="2" id="KW-1185">Reference proteome</keyword>
<protein>
    <submittedName>
        <fullName evidence="1">Uncharacterized protein</fullName>
    </submittedName>
</protein>
<dbReference type="AlphaFoldDB" id="C4GL71"/>
<comment type="caution">
    <text evidence="1">The sequence shown here is derived from an EMBL/GenBank/DDBJ whole genome shotgun (WGS) entry which is preliminary data.</text>
</comment>
<name>C4GL71_9NEIS</name>
<dbReference type="STRING" id="629741.GCWU000324_01728"/>